<comment type="similarity">
    <text evidence="1 2">Belongs to the UPF0102 family.</text>
</comment>
<dbReference type="GO" id="GO:0004519">
    <property type="term" value="F:endonuclease activity"/>
    <property type="evidence" value="ECO:0007669"/>
    <property type="project" value="UniProtKB-KW"/>
</dbReference>
<dbReference type="RefSeq" id="WP_088822178.1">
    <property type="nucleotide sequence ID" value="NZ_FZLN01000001.1"/>
</dbReference>
<dbReference type="NCBIfam" id="NF009150">
    <property type="entry name" value="PRK12497.1-3"/>
    <property type="match status" value="1"/>
</dbReference>
<dbReference type="Pfam" id="PF02021">
    <property type="entry name" value="UPF0102"/>
    <property type="match status" value="1"/>
</dbReference>
<dbReference type="InterPro" id="IPR003509">
    <property type="entry name" value="UPF0102_YraN-like"/>
</dbReference>
<keyword evidence="4" id="KW-1185">Reference proteome</keyword>
<accession>A0A217ECY5</accession>
<dbReference type="NCBIfam" id="TIGR00252">
    <property type="entry name" value="YraN family protein"/>
    <property type="match status" value="1"/>
</dbReference>
<evidence type="ECO:0000256" key="1">
    <source>
        <dbReference type="ARBA" id="ARBA00006738"/>
    </source>
</evidence>
<gene>
    <name evidence="3" type="ORF">SAMN05444584_0076</name>
</gene>
<protein>
    <recommendedName>
        <fullName evidence="2">UPF0102 protein SAMN05444584_0076</fullName>
    </recommendedName>
</protein>
<keyword evidence="3" id="KW-0378">Hydrolase</keyword>
<dbReference type="AlphaFoldDB" id="A0A217ECY5"/>
<evidence type="ECO:0000313" key="3">
    <source>
        <dbReference type="EMBL" id="SNQ28167.1"/>
    </source>
</evidence>
<dbReference type="PANTHER" id="PTHR34039">
    <property type="entry name" value="UPF0102 PROTEIN YRAN"/>
    <property type="match status" value="1"/>
</dbReference>
<evidence type="ECO:0000256" key="2">
    <source>
        <dbReference type="HAMAP-Rule" id="MF_00048"/>
    </source>
</evidence>
<evidence type="ECO:0000313" key="4">
    <source>
        <dbReference type="Proteomes" id="UP000243463"/>
    </source>
</evidence>
<dbReference type="SUPFAM" id="SSF52980">
    <property type="entry name" value="Restriction endonuclease-like"/>
    <property type="match status" value="1"/>
</dbReference>
<reference evidence="4" key="1">
    <citation type="submission" date="2017-06" db="EMBL/GenBank/DDBJ databases">
        <authorList>
            <person name="Varghese N."/>
            <person name="Submissions S."/>
        </authorList>
    </citation>
    <scope>NUCLEOTIDE SEQUENCE [LARGE SCALE GENOMIC DNA]</scope>
    <source>
        <strain evidence="4">ANC 5114</strain>
    </source>
</reference>
<sequence length="128" mass="14961">MTLGQWGERVAQLHVQQHGFELLVANYHARYGEIDLIIQKESLLVFVEVKVRSSTRYGAACEMVSPSKQQKIIQTAMVFLQENEQYHNYDLRFDVISIQMKQHVAKIIQQDFSSLTYDLAWIEHAFML</sequence>
<dbReference type="CDD" id="cd20736">
    <property type="entry name" value="PoNe_Nuclease"/>
    <property type="match status" value="1"/>
</dbReference>
<dbReference type="HAMAP" id="MF_00048">
    <property type="entry name" value="UPF0102"/>
    <property type="match status" value="1"/>
</dbReference>
<dbReference type="PANTHER" id="PTHR34039:SF1">
    <property type="entry name" value="UPF0102 PROTEIN YRAN"/>
    <property type="match status" value="1"/>
</dbReference>
<dbReference type="InterPro" id="IPR011335">
    <property type="entry name" value="Restrct_endonuc-II-like"/>
</dbReference>
<dbReference type="GO" id="GO:0003676">
    <property type="term" value="F:nucleic acid binding"/>
    <property type="evidence" value="ECO:0007669"/>
    <property type="project" value="InterPro"/>
</dbReference>
<dbReference type="InterPro" id="IPR011856">
    <property type="entry name" value="tRNA_endonuc-like_dom_sf"/>
</dbReference>
<dbReference type="Gene3D" id="3.40.1350.10">
    <property type="match status" value="1"/>
</dbReference>
<keyword evidence="3" id="KW-0540">Nuclease</keyword>
<dbReference type="OrthoDB" id="9794876at2"/>
<dbReference type="EMBL" id="FZLN01000001">
    <property type="protein sequence ID" value="SNQ28167.1"/>
    <property type="molecule type" value="Genomic_DNA"/>
</dbReference>
<dbReference type="Proteomes" id="UP000243463">
    <property type="component" value="Unassembled WGS sequence"/>
</dbReference>
<organism evidence="3 4">
    <name type="scientific">Acinetobacter apis</name>
    <dbReference type="NCBI Taxonomy" id="1229165"/>
    <lineage>
        <taxon>Bacteria</taxon>
        <taxon>Pseudomonadati</taxon>
        <taxon>Pseudomonadota</taxon>
        <taxon>Gammaproteobacteria</taxon>
        <taxon>Moraxellales</taxon>
        <taxon>Moraxellaceae</taxon>
        <taxon>Acinetobacter</taxon>
    </lineage>
</organism>
<proteinExistence type="inferred from homology"/>
<keyword evidence="3" id="KW-0255">Endonuclease</keyword>
<name>A0A217ECY5_9GAMM</name>